<feature type="domain" description="KATNIP" evidence="2">
    <location>
        <begin position="135"/>
        <end position="297"/>
    </location>
</feature>
<proteinExistence type="predicted"/>
<dbReference type="AlphaFoldDB" id="A0A8S1YEY1"/>
<sequence>MSVSRLQYQKPQLTRQVSATSRTTPKDINPDNTIMSFLKSMDTKQAAVLNRSLRQGEKLNVRNQQAPTTQTLSSRIQLSTVERQIFNNLELRIQKLPQKEQEYVKQLLGQIENGEQKHEELIQFFKNNKSKRIQLRILSNYGNSTSVGLTGVELLNQQSKLIKITSIISDDDSNNTITNLINGHNLIINQEYMWITSYKSFPITITLHYVEESEVLTHVKIWNFNKNRKELDKCVQNLEILQNEQLVWQGQLKRGVGNTYTEYADLLELKTNNLMKEVVPQPFYQSMQSMVSKKSDDNIINQSKASSQFKHQKPKVMKNPFDDEKRIKQPEPQAAKIQVNQKRLFKNPMNLFPQKQLTEEDTTITNLKRGVAHIAAGQTKQRIKGITIPDCPIGNLLIFKLLRNWGDMFYIGLTGIEIFDYLGNKVQIMEASGFFKNPSVLFDDNYLTQDEKCMCLDRIDKNMEIKLRFKETKIAMIRIWNYNKGRTHRNKGVRKMEILIGMDSSDSVDPIFYDEIKQANATCNSDNAEYIMFTNNQQILDKISQSDWLNTLHQSQIQQQKQILENTIKLSRPDTATFNKHNQQKQNNAILIKQPSDKLLQSNCKKPFASILNTLPTVTVKTLTIYILKNWGDKYVGLDKIEIHDKYGQSLKIKKYKVITYQSETIMNSDERWQFHNGQIRIQFSFPQSIQISRILIWNYNKEDELEKGVQLINVEGDDQTLNTIQGIFLRKGHGLPDANEPQVIDLPYQQNIKTILANYQFEKSIYLDYETAQLPQGTKITIKLISTWGDLHYIGLNGFELFDPNGDLIMPKLYAKPYSVKELPEMDMDVRTPDKLLNNCNVTLDAKQIWLAPFVNSYTNRLQTNINSSVFDQVNYQVNKLILLFDSPQQVSAISFYNYSKTPVRGVKECEISMDDYIIYQGYLNLSTLTQTPKGIIGNNKTTVLFTRDERLIEQIGSVEIRDSILGSETTLINENQRETINSIKNKLVRHQQQKLYKELDRPTTTEVY</sequence>
<organism evidence="3 4">
    <name type="scientific">Paramecium octaurelia</name>
    <dbReference type="NCBI Taxonomy" id="43137"/>
    <lineage>
        <taxon>Eukaryota</taxon>
        <taxon>Sar</taxon>
        <taxon>Alveolata</taxon>
        <taxon>Ciliophora</taxon>
        <taxon>Intramacronucleata</taxon>
        <taxon>Oligohymenophorea</taxon>
        <taxon>Peniculida</taxon>
        <taxon>Parameciidae</taxon>
        <taxon>Paramecium</taxon>
    </lineage>
</organism>
<dbReference type="Pfam" id="PF14652">
    <property type="entry name" value="DUF4457"/>
    <property type="match status" value="4"/>
</dbReference>
<dbReference type="InterPro" id="IPR026704">
    <property type="entry name" value="KATNIP"/>
</dbReference>
<evidence type="ECO:0000256" key="1">
    <source>
        <dbReference type="SAM" id="MobiDB-lite"/>
    </source>
</evidence>
<dbReference type="OMA" id="RTHRNKG"/>
<feature type="compositionally biased region" description="Polar residues" evidence="1">
    <location>
        <begin position="1"/>
        <end position="23"/>
    </location>
</feature>
<dbReference type="OrthoDB" id="295939at2759"/>
<feature type="domain" description="KATNIP" evidence="2">
    <location>
        <begin position="441"/>
        <end position="562"/>
    </location>
</feature>
<evidence type="ECO:0000259" key="2">
    <source>
        <dbReference type="Pfam" id="PF14652"/>
    </source>
</evidence>
<dbReference type="InterPro" id="IPR027859">
    <property type="entry name" value="KATNIP_dom"/>
</dbReference>
<feature type="domain" description="KATNIP" evidence="2">
    <location>
        <begin position="677"/>
        <end position="926"/>
    </location>
</feature>
<protein>
    <recommendedName>
        <fullName evidence="2">KATNIP domain-containing protein</fullName>
    </recommendedName>
</protein>
<feature type="region of interest" description="Disordered" evidence="1">
    <location>
        <begin position="1"/>
        <end position="27"/>
    </location>
</feature>
<gene>
    <name evidence="3" type="ORF">POCTA_138.1.T1490113</name>
</gene>
<dbReference type="PANTHER" id="PTHR21534">
    <property type="entry name" value="KATANIN-INTERACTING PROTEIN"/>
    <property type="match status" value="1"/>
</dbReference>
<accession>A0A8S1YEY1</accession>
<reference evidence="3" key="1">
    <citation type="submission" date="2021-01" db="EMBL/GenBank/DDBJ databases">
        <authorList>
            <consortium name="Genoscope - CEA"/>
            <person name="William W."/>
        </authorList>
    </citation>
    <scope>NUCLEOTIDE SEQUENCE</scope>
</reference>
<comment type="caution">
    <text evidence="3">The sequence shown here is derived from an EMBL/GenBank/DDBJ whole genome shotgun (WGS) entry which is preliminary data.</text>
</comment>
<name>A0A8S1YEY1_PAROT</name>
<feature type="domain" description="KATNIP" evidence="2">
    <location>
        <begin position="356"/>
        <end position="431"/>
    </location>
</feature>
<dbReference type="Proteomes" id="UP000683925">
    <property type="component" value="Unassembled WGS sequence"/>
</dbReference>
<dbReference type="PANTHER" id="PTHR21534:SF0">
    <property type="entry name" value="KATANIN-INTERACTING PROTEIN"/>
    <property type="match status" value="1"/>
</dbReference>
<evidence type="ECO:0000313" key="4">
    <source>
        <dbReference type="Proteomes" id="UP000683925"/>
    </source>
</evidence>
<evidence type="ECO:0000313" key="3">
    <source>
        <dbReference type="EMBL" id="CAD8210054.1"/>
    </source>
</evidence>
<dbReference type="EMBL" id="CAJJDP010000151">
    <property type="protein sequence ID" value="CAD8210054.1"/>
    <property type="molecule type" value="Genomic_DNA"/>
</dbReference>
<keyword evidence="4" id="KW-1185">Reference proteome</keyword>